<keyword evidence="3" id="KW-1185">Reference proteome</keyword>
<keyword evidence="1" id="KW-0472">Membrane</keyword>
<dbReference type="Proteomes" id="UP000054321">
    <property type="component" value="Unassembled WGS sequence"/>
</dbReference>
<feature type="transmembrane region" description="Helical" evidence="1">
    <location>
        <begin position="106"/>
        <end position="129"/>
    </location>
</feature>
<accession>A0A0C3GR83</accession>
<evidence type="ECO:0000313" key="3">
    <source>
        <dbReference type="Proteomes" id="UP000054321"/>
    </source>
</evidence>
<dbReference type="HOGENOM" id="CLU_099515_0_0_1"/>
<dbReference type="AlphaFoldDB" id="A0A0C3GR83"/>
<evidence type="ECO:0000256" key="1">
    <source>
        <dbReference type="SAM" id="Phobius"/>
    </source>
</evidence>
<proteinExistence type="predicted"/>
<evidence type="ECO:0000313" key="2">
    <source>
        <dbReference type="EMBL" id="KIM92996.1"/>
    </source>
</evidence>
<feature type="transmembrane region" description="Helical" evidence="1">
    <location>
        <begin position="21"/>
        <end position="41"/>
    </location>
</feature>
<reference evidence="3" key="2">
    <citation type="submission" date="2015-01" db="EMBL/GenBank/DDBJ databases">
        <title>Evolutionary Origins and Diversification of the Mycorrhizal Mutualists.</title>
        <authorList>
            <consortium name="DOE Joint Genome Institute"/>
            <consortium name="Mycorrhizal Genomics Consortium"/>
            <person name="Kohler A."/>
            <person name="Kuo A."/>
            <person name="Nagy L.G."/>
            <person name="Floudas D."/>
            <person name="Copeland A."/>
            <person name="Barry K.W."/>
            <person name="Cichocki N."/>
            <person name="Veneault-Fourrey C."/>
            <person name="LaButti K."/>
            <person name="Lindquist E.A."/>
            <person name="Lipzen A."/>
            <person name="Lundell T."/>
            <person name="Morin E."/>
            <person name="Murat C."/>
            <person name="Riley R."/>
            <person name="Ohm R."/>
            <person name="Sun H."/>
            <person name="Tunlid A."/>
            <person name="Henrissat B."/>
            <person name="Grigoriev I.V."/>
            <person name="Hibbett D.S."/>
            <person name="Martin F."/>
        </authorList>
    </citation>
    <scope>NUCLEOTIDE SEQUENCE [LARGE SCALE GENOMIC DNA]</scope>
    <source>
        <strain evidence="3">Zn</strain>
    </source>
</reference>
<feature type="transmembrane region" description="Helical" evidence="1">
    <location>
        <begin position="61"/>
        <end position="85"/>
    </location>
</feature>
<organism evidence="2 3">
    <name type="scientific">Oidiodendron maius (strain Zn)</name>
    <dbReference type="NCBI Taxonomy" id="913774"/>
    <lineage>
        <taxon>Eukaryota</taxon>
        <taxon>Fungi</taxon>
        <taxon>Dikarya</taxon>
        <taxon>Ascomycota</taxon>
        <taxon>Pezizomycotina</taxon>
        <taxon>Leotiomycetes</taxon>
        <taxon>Leotiomycetes incertae sedis</taxon>
        <taxon>Myxotrichaceae</taxon>
        <taxon>Oidiodendron</taxon>
    </lineage>
</organism>
<reference evidence="2 3" key="1">
    <citation type="submission" date="2014-04" db="EMBL/GenBank/DDBJ databases">
        <authorList>
            <consortium name="DOE Joint Genome Institute"/>
            <person name="Kuo A."/>
            <person name="Martino E."/>
            <person name="Perotto S."/>
            <person name="Kohler A."/>
            <person name="Nagy L.G."/>
            <person name="Floudas D."/>
            <person name="Copeland A."/>
            <person name="Barry K.W."/>
            <person name="Cichocki N."/>
            <person name="Veneault-Fourrey C."/>
            <person name="LaButti K."/>
            <person name="Lindquist E.A."/>
            <person name="Lipzen A."/>
            <person name="Lundell T."/>
            <person name="Morin E."/>
            <person name="Murat C."/>
            <person name="Sun H."/>
            <person name="Tunlid A."/>
            <person name="Henrissat B."/>
            <person name="Grigoriev I.V."/>
            <person name="Hibbett D.S."/>
            <person name="Martin F."/>
            <person name="Nordberg H.P."/>
            <person name="Cantor M.N."/>
            <person name="Hua S.X."/>
        </authorList>
    </citation>
    <scope>NUCLEOTIDE SEQUENCE [LARGE SCALE GENOMIC DNA]</scope>
    <source>
        <strain evidence="2 3">Zn</strain>
    </source>
</reference>
<name>A0A0C3GR83_OIDMZ</name>
<dbReference type="InParanoid" id="A0A0C3GR83"/>
<dbReference type="OrthoDB" id="4868994at2759"/>
<dbReference type="STRING" id="913774.A0A0C3GR83"/>
<keyword evidence="1" id="KW-0812">Transmembrane</keyword>
<sequence>MPSEDKTPQTTNPSALTYAQAWGLSPFPPTLLATFITALHFRPFRTLPMVFPPVLLFSTYLNLSSFKIDSAGLTAAWSGLYLLLASRRRATGSFGARMGKQFGARGWVRGAAMGVAGGNVLACGGVYVLGKREGEESVR</sequence>
<gene>
    <name evidence="2" type="ORF">OIDMADRAFT_138597</name>
</gene>
<protein>
    <submittedName>
        <fullName evidence="2">Uncharacterized protein</fullName>
    </submittedName>
</protein>
<keyword evidence="1" id="KW-1133">Transmembrane helix</keyword>
<dbReference type="EMBL" id="KN832901">
    <property type="protein sequence ID" value="KIM92996.1"/>
    <property type="molecule type" value="Genomic_DNA"/>
</dbReference>